<keyword evidence="2" id="KW-0812">Transmembrane</keyword>
<dbReference type="InterPro" id="IPR029052">
    <property type="entry name" value="Metallo-depent_PP-like"/>
</dbReference>
<evidence type="ECO:0000259" key="3">
    <source>
        <dbReference type="SMART" id="SM01124"/>
    </source>
</evidence>
<proteinExistence type="predicted"/>
<feature type="domain" description="Lariat debranching enzyme C-terminal" evidence="3">
    <location>
        <begin position="567"/>
        <end position="698"/>
    </location>
</feature>
<dbReference type="InterPro" id="IPR004843">
    <property type="entry name" value="Calcineurin-like_PHP"/>
</dbReference>
<keyword evidence="2" id="KW-0472">Membrane</keyword>
<dbReference type="Proteomes" id="UP001151760">
    <property type="component" value="Unassembled WGS sequence"/>
</dbReference>
<feature type="transmembrane region" description="Helical" evidence="2">
    <location>
        <begin position="384"/>
        <end position="411"/>
    </location>
</feature>
<feature type="region of interest" description="Disordered" evidence="1">
    <location>
        <begin position="702"/>
        <end position="745"/>
    </location>
</feature>
<feature type="transmembrane region" description="Helical" evidence="2">
    <location>
        <begin position="253"/>
        <end position="273"/>
    </location>
</feature>
<feature type="compositionally biased region" description="Acidic residues" evidence="1">
    <location>
        <begin position="719"/>
        <end position="745"/>
    </location>
</feature>
<comment type="caution">
    <text evidence="4">The sequence shown here is derived from an EMBL/GenBank/DDBJ whole genome shotgun (WGS) entry which is preliminary data.</text>
</comment>
<feature type="compositionally biased region" description="Low complexity" evidence="1">
    <location>
        <begin position="702"/>
        <end position="712"/>
    </location>
</feature>
<dbReference type="Pfam" id="PF00149">
    <property type="entry name" value="Metallophos"/>
    <property type="match status" value="1"/>
</dbReference>
<gene>
    <name evidence="4" type="ORF">Tco_0725812</name>
</gene>
<keyword evidence="5" id="KW-1185">Reference proteome</keyword>
<dbReference type="SUPFAM" id="SSF56300">
    <property type="entry name" value="Metallo-dependent phosphatases"/>
    <property type="match status" value="1"/>
</dbReference>
<dbReference type="EMBL" id="BQNB010010338">
    <property type="protein sequence ID" value="GJS75931.1"/>
    <property type="molecule type" value="Genomic_DNA"/>
</dbReference>
<sequence length="745" mass="80597">MKIAIEGCMHGDLDNVYATLLHLQQVENTQIDLLICCGDFQAVRNRNDLESLSVPRKFRAMNSFWKYYYLAKLAPFPTVFIGGNHEASNYLWELYYGGWAAPNIYFLGFAGVVKFGNIRIGGLSGIYKRHDYHLDDFSSLIPRQCLGDCLWSGSGLVTCLVASECRLVTLGFSSAVLVDYGWGAGCGSLWVEWIYQRWSRSDGVCGCWCGGGVSAWCWLLLRSALLVAVCACVPLAVCGCQCLSSLGCFLGCLLVWCVLGWSVCWWLTVGLSGAGRVKASRVCDWVRLLGLSCWLDLCCLWGGVLIPGSVVVCIWRGVSGVARGCLAVGSVCCWSGPCSLPPPPPPGAGVAGGCVSGSGSLLLTGCCGDVAVGTGPWSGLAGSWGAAACVLDLGVCCLVGVAFAVLVVGLCRKSVIFVGSGDLRSGIALQSSVGYLWVSGLAVACGFSAGLVCVWGPGLSVKSVSWWLGLVWRPCLGGGSAFLEQGTLKGLRITVVISREVPVVGGLGPLGVTDHGDWEDLIRNKPYFEEEIMERKLGSKPAAELLEKLKPPYWFSAHLHCKFAALVEHGDGGQVTKFLALDKCAPRRKFLQIIEVESEPGPHEIQYDEEWLAITRRYNSVFPLTKRSNFRSVQLDMEECREWVRSKLRSRGTKPFEFVRTVPCHNSTQTVANGSFSGHNRNPQTEALLQFLELPYVLDQSEPAQSSASSISRGALDYGSEDGPVEDADEIELPEEDDDDEDDVA</sequence>
<feature type="transmembrane region" description="Helical" evidence="2">
    <location>
        <begin position="285"/>
        <end position="306"/>
    </location>
</feature>
<dbReference type="PANTHER" id="PTHR12849">
    <property type="entry name" value="RNA LARIAT DEBRANCHING ENZYME"/>
    <property type="match status" value="1"/>
</dbReference>
<evidence type="ECO:0000313" key="5">
    <source>
        <dbReference type="Proteomes" id="UP001151760"/>
    </source>
</evidence>
<feature type="transmembrane region" description="Helical" evidence="2">
    <location>
        <begin position="432"/>
        <end position="458"/>
    </location>
</feature>
<reference evidence="4" key="2">
    <citation type="submission" date="2022-01" db="EMBL/GenBank/DDBJ databases">
        <authorList>
            <person name="Yamashiro T."/>
            <person name="Shiraishi A."/>
            <person name="Satake H."/>
            <person name="Nakayama K."/>
        </authorList>
    </citation>
    <scope>NUCLEOTIDE SEQUENCE</scope>
</reference>
<evidence type="ECO:0000256" key="1">
    <source>
        <dbReference type="SAM" id="MobiDB-lite"/>
    </source>
</evidence>
<evidence type="ECO:0000256" key="2">
    <source>
        <dbReference type="SAM" id="Phobius"/>
    </source>
</evidence>
<dbReference type="InterPro" id="IPR007708">
    <property type="entry name" value="DBR1_C"/>
</dbReference>
<dbReference type="SMART" id="SM01124">
    <property type="entry name" value="DBR1"/>
    <property type="match status" value="1"/>
</dbReference>
<dbReference type="PANTHER" id="PTHR12849:SF0">
    <property type="entry name" value="LARIAT DEBRANCHING ENZYME"/>
    <property type="match status" value="1"/>
</dbReference>
<evidence type="ECO:0000313" key="4">
    <source>
        <dbReference type="EMBL" id="GJS75931.1"/>
    </source>
</evidence>
<feature type="transmembrane region" description="Helical" evidence="2">
    <location>
        <begin position="224"/>
        <end position="247"/>
    </location>
</feature>
<accession>A0ABQ4YG40</accession>
<dbReference type="Pfam" id="PF05011">
    <property type="entry name" value="DBR1"/>
    <property type="match status" value="1"/>
</dbReference>
<protein>
    <submittedName>
        <fullName evidence="4">Lariat debranching enzyme</fullName>
    </submittedName>
</protein>
<organism evidence="4 5">
    <name type="scientific">Tanacetum coccineum</name>
    <dbReference type="NCBI Taxonomy" id="301880"/>
    <lineage>
        <taxon>Eukaryota</taxon>
        <taxon>Viridiplantae</taxon>
        <taxon>Streptophyta</taxon>
        <taxon>Embryophyta</taxon>
        <taxon>Tracheophyta</taxon>
        <taxon>Spermatophyta</taxon>
        <taxon>Magnoliopsida</taxon>
        <taxon>eudicotyledons</taxon>
        <taxon>Gunneridae</taxon>
        <taxon>Pentapetalae</taxon>
        <taxon>asterids</taxon>
        <taxon>campanulids</taxon>
        <taxon>Asterales</taxon>
        <taxon>Asteraceae</taxon>
        <taxon>Asteroideae</taxon>
        <taxon>Anthemideae</taxon>
        <taxon>Anthemidinae</taxon>
        <taxon>Tanacetum</taxon>
    </lineage>
</organism>
<name>A0ABQ4YG40_9ASTR</name>
<reference evidence="4" key="1">
    <citation type="journal article" date="2022" name="Int. J. Mol. Sci.">
        <title>Draft Genome of Tanacetum Coccineum: Genomic Comparison of Closely Related Tanacetum-Family Plants.</title>
        <authorList>
            <person name="Yamashiro T."/>
            <person name="Shiraishi A."/>
            <person name="Nakayama K."/>
            <person name="Satake H."/>
        </authorList>
    </citation>
    <scope>NUCLEOTIDE SEQUENCE</scope>
</reference>
<keyword evidence="2" id="KW-1133">Transmembrane helix</keyword>